<dbReference type="InterPro" id="IPR003838">
    <property type="entry name" value="ABC3_permease_C"/>
</dbReference>
<dbReference type="AlphaFoldDB" id="A0A9X2P8F7"/>
<reference evidence="9" key="1">
    <citation type="submission" date="2022-08" db="EMBL/GenBank/DDBJ databases">
        <authorList>
            <person name="Zhang D."/>
        </authorList>
    </citation>
    <scope>NUCLEOTIDE SEQUENCE</scope>
    <source>
        <strain evidence="9">XJ19-11</strain>
    </source>
</reference>
<feature type="transmembrane region" description="Helical" evidence="6">
    <location>
        <begin position="21"/>
        <end position="41"/>
    </location>
</feature>
<dbReference type="GO" id="GO:0022857">
    <property type="term" value="F:transmembrane transporter activity"/>
    <property type="evidence" value="ECO:0007669"/>
    <property type="project" value="TreeGrafter"/>
</dbReference>
<feature type="domain" description="MacB-like periplasmic core" evidence="8">
    <location>
        <begin position="498"/>
        <end position="646"/>
    </location>
</feature>
<dbReference type="Pfam" id="PF12704">
    <property type="entry name" value="MacB_PCD"/>
    <property type="match status" value="2"/>
</dbReference>
<keyword evidence="3 6" id="KW-0812">Transmembrane</keyword>
<gene>
    <name evidence="9" type="ORF">NU887_09795</name>
</gene>
<feature type="domain" description="ABC3 transporter permease C-terminal" evidence="7">
    <location>
        <begin position="298"/>
        <end position="415"/>
    </location>
</feature>
<accession>A0A9X2P8F7</accession>
<feature type="domain" description="MacB-like periplasmic core" evidence="8">
    <location>
        <begin position="21"/>
        <end position="251"/>
    </location>
</feature>
<feature type="transmembrane region" description="Helical" evidence="6">
    <location>
        <begin position="437"/>
        <end position="456"/>
    </location>
</feature>
<comment type="caution">
    <text evidence="9">The sequence shown here is derived from an EMBL/GenBank/DDBJ whole genome shotgun (WGS) entry which is preliminary data.</text>
</comment>
<dbReference type="EMBL" id="JANSUY010000005">
    <property type="protein sequence ID" value="MCR9015327.1"/>
    <property type="molecule type" value="Genomic_DNA"/>
</dbReference>
<comment type="subcellular location">
    <subcellularLocation>
        <location evidence="1">Cell membrane</location>
        <topology evidence="1">Multi-pass membrane protein</topology>
    </subcellularLocation>
</comment>
<name>A0A9X2P8F7_9BACT</name>
<dbReference type="GO" id="GO:0005886">
    <property type="term" value="C:plasma membrane"/>
    <property type="evidence" value="ECO:0007669"/>
    <property type="project" value="UniProtKB-SubCell"/>
</dbReference>
<organism evidence="9 10">
    <name type="scientific">Aquiflexum gelatinilyticum</name>
    <dbReference type="NCBI Taxonomy" id="2961943"/>
    <lineage>
        <taxon>Bacteria</taxon>
        <taxon>Pseudomonadati</taxon>
        <taxon>Bacteroidota</taxon>
        <taxon>Cytophagia</taxon>
        <taxon>Cytophagales</taxon>
        <taxon>Cyclobacteriaceae</taxon>
        <taxon>Aquiflexum</taxon>
    </lineage>
</organism>
<feature type="transmembrane region" description="Helical" evidence="6">
    <location>
        <begin position="686"/>
        <end position="708"/>
    </location>
</feature>
<evidence type="ECO:0000313" key="10">
    <source>
        <dbReference type="Proteomes" id="UP001142175"/>
    </source>
</evidence>
<feature type="transmembrane region" description="Helical" evidence="6">
    <location>
        <begin position="387"/>
        <end position="410"/>
    </location>
</feature>
<evidence type="ECO:0000313" key="9">
    <source>
        <dbReference type="EMBL" id="MCR9015327.1"/>
    </source>
</evidence>
<feature type="transmembrane region" description="Helical" evidence="6">
    <location>
        <begin position="735"/>
        <end position="754"/>
    </location>
</feature>
<evidence type="ECO:0000259" key="7">
    <source>
        <dbReference type="Pfam" id="PF02687"/>
    </source>
</evidence>
<sequence length="806" mass="89287">MLKNYFKIAWRSLTRSKWIGAINILGLTIGITAALLLFIVVQHELSYDKFQSNYDKIYRVVSHDTYENITEKTPGVSNPVPDALMADKGRFEKVVPVISHYDVQVNVQSDDKPSEINKFRSESLFFSTSEYADLFDLEFLAGSAGVLNQPEMVVLTRAEGDRFFGSWQTAQGKSLQLTNGVNLEVGAVVADIPENSNFNFDILVSYETLRSHQDVFGYDLGEWGSTGSNFQAYVLVDPNADLTLIQSQLDDFSKKHFEGRGTSIRTHHLQPMSDIHFNSDLEPLTGRLVRKSTIQTLIIVGVFILIMASINFVNLSTSQAIGRSKEIGVRKVMGSSKSQIALQSFGETFLTIALASVLSFGLANLLLPFLDKIADVPATISFFQQPILFFMMAMISILTLLAGFYPAMIISKFQPIRALKNKFQGAEIGGVSIRRGLVVLQFAIAQILMIGTLIAIRQMNLVQNTDLGFNKDAVYFIDVPTDSKSDVRIEGFKQQLLGIPGVIGASMASDVPSSDNNSASNFYFDNKSKDIVFPAFLKFADEDYFDLYEMEFVAGQGYPMSDTIRNVVINETMAKKLLIPSPEEAIGKNIRLGGGGDWVPITGVVKDFTVNSLREEIKQLLITSNKPNYRQVAVRLDRSAQKATLEAIQGKFEEIYPEQIYSGNFLDESIAAFYESEQKLALVYKIFALLSILISCIGLYGLVSFMVGQKVKEIGIRKVLGASVTQITLMLSKEFILMVLLAFVIAIPLAYFMVQEWLASFAYKTPMSVGLFFSVMLVSLLITALTVGSKAIKAAIANPVDSLTDE</sequence>
<feature type="domain" description="ABC3 transporter permease C-terminal" evidence="7">
    <location>
        <begin position="686"/>
        <end position="789"/>
    </location>
</feature>
<evidence type="ECO:0000256" key="2">
    <source>
        <dbReference type="ARBA" id="ARBA00022475"/>
    </source>
</evidence>
<evidence type="ECO:0000259" key="8">
    <source>
        <dbReference type="Pfam" id="PF12704"/>
    </source>
</evidence>
<keyword evidence="2" id="KW-1003">Cell membrane</keyword>
<keyword evidence="4 6" id="KW-1133">Transmembrane helix</keyword>
<keyword evidence="5 6" id="KW-0472">Membrane</keyword>
<evidence type="ECO:0000256" key="3">
    <source>
        <dbReference type="ARBA" id="ARBA00022692"/>
    </source>
</evidence>
<dbReference type="Pfam" id="PF02687">
    <property type="entry name" value="FtsX"/>
    <property type="match status" value="2"/>
</dbReference>
<dbReference type="InterPro" id="IPR025857">
    <property type="entry name" value="MacB_PCD"/>
</dbReference>
<dbReference type="Proteomes" id="UP001142175">
    <property type="component" value="Unassembled WGS sequence"/>
</dbReference>
<protein>
    <submittedName>
        <fullName evidence="9">ABC transporter permease</fullName>
    </submittedName>
</protein>
<evidence type="ECO:0000256" key="1">
    <source>
        <dbReference type="ARBA" id="ARBA00004651"/>
    </source>
</evidence>
<feature type="transmembrane region" description="Helical" evidence="6">
    <location>
        <begin position="294"/>
        <end position="315"/>
    </location>
</feature>
<evidence type="ECO:0000256" key="4">
    <source>
        <dbReference type="ARBA" id="ARBA00022989"/>
    </source>
</evidence>
<feature type="transmembrane region" description="Helical" evidence="6">
    <location>
        <begin position="766"/>
        <end position="787"/>
    </location>
</feature>
<evidence type="ECO:0000256" key="6">
    <source>
        <dbReference type="SAM" id="Phobius"/>
    </source>
</evidence>
<dbReference type="PANTHER" id="PTHR30572">
    <property type="entry name" value="MEMBRANE COMPONENT OF TRANSPORTER-RELATED"/>
    <property type="match status" value="1"/>
</dbReference>
<feature type="transmembrane region" description="Helical" evidence="6">
    <location>
        <begin position="340"/>
        <end position="367"/>
    </location>
</feature>
<dbReference type="RefSeq" id="WP_258423184.1">
    <property type="nucleotide sequence ID" value="NZ_JANSUY010000005.1"/>
</dbReference>
<dbReference type="InterPro" id="IPR050250">
    <property type="entry name" value="Macrolide_Exporter_MacB"/>
</dbReference>
<keyword evidence="10" id="KW-1185">Reference proteome</keyword>
<evidence type="ECO:0000256" key="5">
    <source>
        <dbReference type="ARBA" id="ARBA00023136"/>
    </source>
</evidence>
<proteinExistence type="predicted"/>
<dbReference type="PANTHER" id="PTHR30572:SF18">
    <property type="entry name" value="ABC-TYPE MACROLIDE FAMILY EXPORT SYSTEM PERMEASE COMPONENT 2"/>
    <property type="match status" value="1"/>
</dbReference>